<gene>
    <name evidence="1" type="ORF">F9K24_15100</name>
</gene>
<dbReference type="NCBIfam" id="TIGR02757">
    <property type="entry name" value="TIGR02757 family protein"/>
    <property type="match status" value="1"/>
</dbReference>
<evidence type="ECO:0000313" key="2">
    <source>
        <dbReference type="Proteomes" id="UP000460298"/>
    </source>
</evidence>
<organism evidence="1 2">
    <name type="scientific">Leptonema illini</name>
    <dbReference type="NCBI Taxonomy" id="183"/>
    <lineage>
        <taxon>Bacteria</taxon>
        <taxon>Pseudomonadati</taxon>
        <taxon>Spirochaetota</taxon>
        <taxon>Spirochaetia</taxon>
        <taxon>Leptospirales</taxon>
        <taxon>Leptospiraceae</taxon>
        <taxon>Leptonema</taxon>
    </lineage>
</organism>
<comment type="caution">
    <text evidence="1">The sequence shown here is derived from an EMBL/GenBank/DDBJ whole genome shotgun (WGS) entry which is preliminary data.</text>
</comment>
<dbReference type="EMBL" id="WBUI01000016">
    <property type="protein sequence ID" value="KAB2931019.1"/>
    <property type="molecule type" value="Genomic_DNA"/>
</dbReference>
<dbReference type="AlphaFoldDB" id="A0A833GZJ2"/>
<sequence length="260" mass="30173">MLKTTRQLFDEIHATYNKRIYVQSDPLRYVYRYENPEDREIVALLSALFAYGRVASIFSFLDRLFLRLGPNPAATLCETRITGRDLYYRFQTQKDTERLLAVLGEWLQRRSFPILERPVSLDIYDAIDTLIDELTASIPAAGRTPGWTFLVGKPGARSVAKRWCLFFRWMVRRGLPDPGLYSTIRPDRLIYPLDTHILKIARWQSLTSRRSTTRETARQITAAFKNLSKSDPLKYDFALTRPGILNDRALLDRLQHSIGL</sequence>
<proteinExistence type="predicted"/>
<evidence type="ECO:0000313" key="1">
    <source>
        <dbReference type="EMBL" id="KAB2931019.1"/>
    </source>
</evidence>
<dbReference type="InterPro" id="IPR014127">
    <property type="entry name" value="CHP02757"/>
</dbReference>
<dbReference type="Pfam" id="PF09674">
    <property type="entry name" value="DUF2400"/>
    <property type="match status" value="1"/>
</dbReference>
<accession>A0A833GZJ2</accession>
<reference evidence="1 2" key="1">
    <citation type="submission" date="2019-10" db="EMBL/GenBank/DDBJ databases">
        <title>Extracellular Electron Transfer in a Candidatus Methanoperedens spp. Enrichment Culture.</title>
        <authorList>
            <person name="Berger S."/>
            <person name="Rangel Shaw D."/>
            <person name="Berben T."/>
            <person name="In 'T Zandt M."/>
            <person name="Frank J."/>
            <person name="Reimann J."/>
            <person name="Jetten M.S.M."/>
            <person name="Welte C.U."/>
        </authorList>
    </citation>
    <scope>NUCLEOTIDE SEQUENCE [LARGE SCALE GENOMIC DNA]</scope>
    <source>
        <strain evidence="1">SB12</strain>
    </source>
</reference>
<dbReference type="Proteomes" id="UP000460298">
    <property type="component" value="Unassembled WGS sequence"/>
</dbReference>
<protein>
    <submittedName>
        <fullName evidence="1">TIGR02757 family protein</fullName>
    </submittedName>
</protein>
<name>A0A833GZJ2_9LEPT</name>